<accession>A0ABQ2BTA1</accession>
<keyword evidence="2" id="KW-1185">Reference proteome</keyword>
<proteinExistence type="predicted"/>
<comment type="caution">
    <text evidence="1">The sequence shown here is derived from an EMBL/GenBank/DDBJ whole genome shotgun (WGS) entry which is preliminary data.</text>
</comment>
<reference evidence="2" key="1">
    <citation type="journal article" date="2019" name="Int. J. Syst. Evol. Microbiol.">
        <title>The Global Catalogue of Microorganisms (GCM) 10K type strain sequencing project: providing services to taxonomists for standard genome sequencing and annotation.</title>
        <authorList>
            <consortium name="The Broad Institute Genomics Platform"/>
            <consortium name="The Broad Institute Genome Sequencing Center for Infectious Disease"/>
            <person name="Wu L."/>
            <person name="Ma J."/>
        </authorList>
    </citation>
    <scope>NUCLEOTIDE SEQUENCE [LARGE SCALE GENOMIC DNA]</scope>
    <source>
        <strain evidence="2">CCM 8681</strain>
    </source>
</reference>
<name>A0ABQ2BTA1_9FLAO</name>
<protein>
    <submittedName>
        <fullName evidence="1">Uncharacterized protein</fullName>
    </submittedName>
</protein>
<dbReference type="Pfam" id="PF11832">
    <property type="entry name" value="DUF3352"/>
    <property type="match status" value="1"/>
</dbReference>
<evidence type="ECO:0000313" key="2">
    <source>
        <dbReference type="Proteomes" id="UP000624701"/>
    </source>
</evidence>
<dbReference type="Proteomes" id="UP000624701">
    <property type="component" value="Unassembled WGS sequence"/>
</dbReference>
<sequence>MKKHSLYIILVSVFFSCSGRYKSETTIPDIIPKSSHTIIKVNALNDFKTLSSSNSPFEEIQIDSLLNKTNVLNISNPLYICISDSSSAYITKYSESLITKDSTLNNITQRSTKDDIYNTIYNKDTLYYRIIDSLFFGSYNVKSVEKAKRNDNLELKNLLLTTDDKNLGSIVFKKKKKNTLLLKDSLSSTYDIIDINAEPNTITYNGITKSSDSLFYINAFKNTTPQEFKLSEIIPANTKALTRIAFDDFTVFSENLSNINGSPKDSIPDFLSSSNEIALFNTKTGNAIAINAIDESLIKESLNTNSIKETYKGVTIFNFYSPNAFNNSLAPFISIKNTAFGFIYESFVVLAYNPKTLQHIISNKLNNQTLSSSEKYKSIGNSLANESSYLIYKDGEGLYEFLDRGAKGYNANVVQYVYDIDFAHINGVLSKYKKRAASNSVTEDFTTKLPSEILIKPQTVKNHRNNTHEIVVQDVSNNLYLISSGGRILWKKQLNAPIIGRVEQIDIYKNGRLQLVFATQNRVYVIDRNGKDVGPFPMKFNDAITQPLSVFDYDNRKNYRLLVTQDKSLLMYDVNAKRVNGFKYKKASNSISTQPKHFRIGSKDYIVFSQGQKLEILNRQGQERIKANGEINFSGNSIFLYQNKFTSLNKKGQLVQVDTKGHTTIKSLGLGSNTKFETTSKTLVALKENKLKIKSQVVDLDFGDYTAPKIFYLQDKIYITTTDLQSKKVYTFDSQAKLLPNFPIFGTTSAELQNLDNKRGLELITQSDEKTITVYKMN</sequence>
<evidence type="ECO:0000313" key="1">
    <source>
        <dbReference type="EMBL" id="GGI55697.1"/>
    </source>
</evidence>
<dbReference type="RefSeq" id="WP_188372646.1">
    <property type="nucleotide sequence ID" value="NZ_BMDQ01000001.1"/>
</dbReference>
<gene>
    <name evidence="1" type="ORF">GCM10011444_00060</name>
</gene>
<dbReference type="PROSITE" id="PS51257">
    <property type="entry name" value="PROKAR_LIPOPROTEIN"/>
    <property type="match status" value="1"/>
</dbReference>
<dbReference type="SUPFAM" id="SSF50998">
    <property type="entry name" value="Quinoprotein alcohol dehydrogenase-like"/>
    <property type="match status" value="1"/>
</dbReference>
<dbReference type="InterPro" id="IPR011047">
    <property type="entry name" value="Quinoprotein_ADH-like_sf"/>
</dbReference>
<dbReference type="EMBL" id="BMDQ01000001">
    <property type="protein sequence ID" value="GGI55697.1"/>
    <property type="molecule type" value="Genomic_DNA"/>
</dbReference>
<dbReference type="InterPro" id="IPR021787">
    <property type="entry name" value="DUF3352"/>
</dbReference>
<organism evidence="1 2">
    <name type="scientific">Winogradskyella haliclonae</name>
    <dbReference type="NCBI Taxonomy" id="2048558"/>
    <lineage>
        <taxon>Bacteria</taxon>
        <taxon>Pseudomonadati</taxon>
        <taxon>Bacteroidota</taxon>
        <taxon>Flavobacteriia</taxon>
        <taxon>Flavobacteriales</taxon>
        <taxon>Flavobacteriaceae</taxon>
        <taxon>Winogradskyella</taxon>
    </lineage>
</organism>